<dbReference type="SUPFAM" id="SSF53756">
    <property type="entry name" value="UDP-Glycosyltransferase/glycogen phosphorylase"/>
    <property type="match status" value="1"/>
</dbReference>
<keyword evidence="3" id="KW-1185">Reference proteome</keyword>
<protein>
    <submittedName>
        <fullName evidence="2">Glycosyltransferase family 4 protein</fullName>
    </submittedName>
</protein>
<dbReference type="PANTHER" id="PTHR12526:SF638">
    <property type="entry name" value="SPORE COAT PROTEIN SA"/>
    <property type="match status" value="1"/>
</dbReference>
<evidence type="ECO:0000313" key="3">
    <source>
        <dbReference type="Proteomes" id="UP000633365"/>
    </source>
</evidence>
<accession>A0A934TY42</accession>
<dbReference type="Proteomes" id="UP000633365">
    <property type="component" value="Unassembled WGS sequence"/>
</dbReference>
<dbReference type="EMBL" id="JAEQMG010000023">
    <property type="protein sequence ID" value="MBK6087317.1"/>
    <property type="molecule type" value="Genomic_DNA"/>
</dbReference>
<proteinExistence type="predicted"/>
<gene>
    <name evidence="2" type="ORF">JKK62_01370</name>
</gene>
<name>A0A934TY42_9FIRM</name>
<dbReference type="CDD" id="cd03801">
    <property type="entry name" value="GT4_PimA-like"/>
    <property type="match status" value="1"/>
</dbReference>
<evidence type="ECO:0000313" key="2">
    <source>
        <dbReference type="EMBL" id="MBK6087317.1"/>
    </source>
</evidence>
<dbReference type="PANTHER" id="PTHR12526">
    <property type="entry name" value="GLYCOSYLTRANSFERASE"/>
    <property type="match status" value="1"/>
</dbReference>
<dbReference type="Gene3D" id="3.40.50.2000">
    <property type="entry name" value="Glycogen Phosphorylase B"/>
    <property type="match status" value="2"/>
</dbReference>
<feature type="domain" description="Glycosyl transferase family 1" evidence="1">
    <location>
        <begin position="233"/>
        <end position="392"/>
    </location>
</feature>
<sequence>MDKIIVANYRYYVSGGPEVYMFKFMENCQRIGYEPVPFSVNYSQNKPSEYSKYFISSRGGDSVYYDQIKKTPSSVYKTLRGAFYNKEAVKNLNELIDKENPKVLYALQVINTLSPSIFKAAKKRGLKVVHRISDFNLVCPRNDFLMGEDVCELCLGGDLNNGIKNRCYHGSKAASVIRCRSMKYHRSHDLYKYVDYFVTPTEFTRKKLIEGGFDASKIVKINTFIDSEKIVPDYSNEGYLLFLGRLVPEKGAKYAVEAMKYLKKYPDLKLKITGELTERDSEIKKLIEDNGLAERVEFVGFKRGSELAELISKCICLLCPAIWYENMPNTVLEAYAYGKPVIASDIGCFSEIVEDHGTGLLFEPKNPEDLADKVMEILSGNKVVEFGKNARKKVETEYTPEMHFSMLGKLFN</sequence>
<organism evidence="2 3">
    <name type="scientific">Ruminococcus difficilis</name>
    <dbReference type="NCBI Taxonomy" id="2763069"/>
    <lineage>
        <taxon>Bacteria</taxon>
        <taxon>Bacillati</taxon>
        <taxon>Bacillota</taxon>
        <taxon>Clostridia</taxon>
        <taxon>Eubacteriales</taxon>
        <taxon>Oscillospiraceae</taxon>
        <taxon>Ruminococcus</taxon>
    </lineage>
</organism>
<dbReference type="GO" id="GO:0016757">
    <property type="term" value="F:glycosyltransferase activity"/>
    <property type="evidence" value="ECO:0007669"/>
    <property type="project" value="InterPro"/>
</dbReference>
<reference evidence="2" key="1">
    <citation type="submission" date="2021-01" db="EMBL/GenBank/DDBJ databases">
        <title>Genome public.</title>
        <authorList>
            <person name="Liu C."/>
            <person name="Sun Q."/>
        </authorList>
    </citation>
    <scope>NUCLEOTIDE SEQUENCE</scope>
    <source>
        <strain evidence="2">M6</strain>
    </source>
</reference>
<dbReference type="InterPro" id="IPR001296">
    <property type="entry name" value="Glyco_trans_1"/>
</dbReference>
<dbReference type="RefSeq" id="WP_201426626.1">
    <property type="nucleotide sequence ID" value="NZ_JAEQMG010000023.1"/>
</dbReference>
<dbReference type="Pfam" id="PF00534">
    <property type="entry name" value="Glycos_transf_1"/>
    <property type="match status" value="1"/>
</dbReference>
<comment type="caution">
    <text evidence="2">The sequence shown here is derived from an EMBL/GenBank/DDBJ whole genome shotgun (WGS) entry which is preliminary data.</text>
</comment>
<dbReference type="AlphaFoldDB" id="A0A934TY42"/>
<evidence type="ECO:0000259" key="1">
    <source>
        <dbReference type="Pfam" id="PF00534"/>
    </source>
</evidence>